<dbReference type="Pfam" id="PF06280">
    <property type="entry name" value="fn3_5"/>
    <property type="match status" value="1"/>
</dbReference>
<dbReference type="GO" id="GO:0005615">
    <property type="term" value="C:extracellular space"/>
    <property type="evidence" value="ECO:0007669"/>
    <property type="project" value="TreeGrafter"/>
</dbReference>
<dbReference type="PROSITE" id="PS00137">
    <property type="entry name" value="SUBTILASE_HIS"/>
    <property type="match status" value="1"/>
</dbReference>
<dbReference type="InterPro" id="IPR022398">
    <property type="entry name" value="Peptidase_S8_His-AS"/>
</dbReference>
<feature type="signal peptide" evidence="9">
    <location>
        <begin position="1"/>
        <end position="20"/>
    </location>
</feature>
<evidence type="ECO:0000256" key="4">
    <source>
        <dbReference type="ARBA" id="ARBA00022801"/>
    </source>
</evidence>
<dbReference type="InParanoid" id="A0A165JLH9"/>
<dbReference type="CDD" id="cd07489">
    <property type="entry name" value="Peptidases_S8_5"/>
    <property type="match status" value="1"/>
</dbReference>
<dbReference type="EMBL" id="KV423919">
    <property type="protein sequence ID" value="KZT61997.1"/>
    <property type="molecule type" value="Genomic_DNA"/>
</dbReference>
<keyword evidence="4 7" id="KW-0378">Hydrolase</keyword>
<name>A0A165JLH9_9BASI</name>
<dbReference type="Proteomes" id="UP000076842">
    <property type="component" value="Unassembled WGS sequence"/>
</dbReference>
<feature type="active site" description="Charge relay system" evidence="6 7">
    <location>
        <position position="151"/>
    </location>
</feature>
<feature type="domain" description="Peptidase S8/S53" evidence="10">
    <location>
        <begin position="142"/>
        <end position="560"/>
    </location>
</feature>
<keyword evidence="3 9" id="KW-0732">Signal</keyword>
<feature type="active site" description="Charge relay system" evidence="6 7">
    <location>
        <position position="517"/>
    </location>
</feature>
<dbReference type="OrthoDB" id="206201at2759"/>
<gene>
    <name evidence="12" type="ORF">CALCODRAFT_463415</name>
</gene>
<evidence type="ECO:0000256" key="9">
    <source>
        <dbReference type="SAM" id="SignalP"/>
    </source>
</evidence>
<feature type="region of interest" description="Disordered" evidence="8">
    <location>
        <begin position="182"/>
        <end position="204"/>
    </location>
</feature>
<keyword evidence="2 7" id="KW-0645">Protease</keyword>
<evidence type="ECO:0000256" key="6">
    <source>
        <dbReference type="PIRSR" id="PIRSR615500-1"/>
    </source>
</evidence>
<evidence type="ECO:0000313" key="13">
    <source>
        <dbReference type="Proteomes" id="UP000076842"/>
    </source>
</evidence>
<dbReference type="InterPro" id="IPR034187">
    <property type="entry name" value="Peptidases_S8_5"/>
</dbReference>
<comment type="similarity">
    <text evidence="1 7">Belongs to the peptidase S8 family.</text>
</comment>
<dbReference type="PROSITE" id="PS00138">
    <property type="entry name" value="SUBTILASE_SER"/>
    <property type="match status" value="1"/>
</dbReference>
<evidence type="ECO:0000259" key="11">
    <source>
        <dbReference type="Pfam" id="PF06280"/>
    </source>
</evidence>
<dbReference type="STRING" id="1353952.A0A165JLH9"/>
<dbReference type="GO" id="GO:0006508">
    <property type="term" value="P:proteolysis"/>
    <property type="evidence" value="ECO:0007669"/>
    <property type="project" value="UniProtKB-KW"/>
</dbReference>
<evidence type="ECO:0000313" key="12">
    <source>
        <dbReference type="EMBL" id="KZT61997.1"/>
    </source>
</evidence>
<feature type="chain" id="PRO_5007860145" evidence="9">
    <location>
        <begin position="21"/>
        <end position="878"/>
    </location>
</feature>
<proteinExistence type="inferred from homology"/>
<organism evidence="12 13">
    <name type="scientific">Calocera cornea HHB12733</name>
    <dbReference type="NCBI Taxonomy" id="1353952"/>
    <lineage>
        <taxon>Eukaryota</taxon>
        <taxon>Fungi</taxon>
        <taxon>Dikarya</taxon>
        <taxon>Basidiomycota</taxon>
        <taxon>Agaricomycotina</taxon>
        <taxon>Dacrymycetes</taxon>
        <taxon>Dacrymycetales</taxon>
        <taxon>Dacrymycetaceae</taxon>
        <taxon>Calocera</taxon>
    </lineage>
</organism>
<keyword evidence="13" id="KW-1185">Reference proteome</keyword>
<evidence type="ECO:0000256" key="3">
    <source>
        <dbReference type="ARBA" id="ARBA00022729"/>
    </source>
</evidence>
<keyword evidence="5 7" id="KW-0720">Serine protease</keyword>
<accession>A0A165JLH9</accession>
<feature type="domain" description="C5a peptidase/Subtilisin-like protease SBT2-like Fn3-like" evidence="11">
    <location>
        <begin position="595"/>
        <end position="701"/>
    </location>
</feature>
<dbReference type="InterPro" id="IPR023828">
    <property type="entry name" value="Peptidase_S8_Ser-AS"/>
</dbReference>
<evidence type="ECO:0000256" key="8">
    <source>
        <dbReference type="SAM" id="MobiDB-lite"/>
    </source>
</evidence>
<protein>
    <submittedName>
        <fullName evidence="12">Subtilisin-like protein</fullName>
    </submittedName>
</protein>
<dbReference type="InterPro" id="IPR015500">
    <property type="entry name" value="Peptidase_S8_subtilisin-rel"/>
</dbReference>
<dbReference type="GO" id="GO:0004252">
    <property type="term" value="F:serine-type endopeptidase activity"/>
    <property type="evidence" value="ECO:0007669"/>
    <property type="project" value="UniProtKB-UniRule"/>
</dbReference>
<dbReference type="SUPFAM" id="SSF52743">
    <property type="entry name" value="Subtilisin-like"/>
    <property type="match status" value="1"/>
</dbReference>
<dbReference type="Gene3D" id="3.40.50.200">
    <property type="entry name" value="Peptidase S8/S53 domain"/>
    <property type="match status" value="2"/>
</dbReference>
<dbReference type="PRINTS" id="PR00723">
    <property type="entry name" value="SUBTILISIN"/>
</dbReference>
<dbReference type="PROSITE" id="PS51892">
    <property type="entry name" value="SUBTILASE"/>
    <property type="match status" value="1"/>
</dbReference>
<dbReference type="PANTHER" id="PTHR43806:SF66">
    <property type="entry name" value="SERIN ENDOPEPTIDASE"/>
    <property type="match status" value="1"/>
</dbReference>
<evidence type="ECO:0000256" key="5">
    <source>
        <dbReference type="ARBA" id="ARBA00022825"/>
    </source>
</evidence>
<dbReference type="InterPro" id="IPR050131">
    <property type="entry name" value="Peptidase_S8_subtilisin-like"/>
</dbReference>
<dbReference type="AlphaFoldDB" id="A0A165JLH9"/>
<evidence type="ECO:0000256" key="2">
    <source>
        <dbReference type="ARBA" id="ARBA00022670"/>
    </source>
</evidence>
<sequence>MARMPIALIFAFALAVIAAALEVVPNAYIVEFETLSGLSPRLSPHAVFYASLVDAGIKHSVRTEYNVPELFVGAAVNIHDATNADILSSFDGVKSVSPVHIYPPPKPVSVMTWSEGEMPALPEMSTHTMTGVDKLHAEGLTGKGIKIGIIDSGTDYTNPWLGGCFGPGCKVVSGWNFVGDNYKPHDPQNPPEPNSDPQDCSGHGTHVAGIVGANPGNPYNISGVAYDATLAAYRVFGCGEGGAAADVLMDAMMTAYSDGCDVITMSIGHAEGWTSSPMPVLADRIVALGRVFTMSAANDGQYGAWYSSHQPTSRGYIQVASVSNEKIPAQNFTLSDGYGPVTYLQGIPYAINSSIPIYATSLNTSATDDACNPLPDDTPDLAGYVTLINLNATPGCYLERKLQNARDKGANWILLYDYDDRSLRSIHDDHNVSLISKADGIHIVNVISSGANLSATFLQNQPVYVDNSESAGLVVASSTIGPSYDMFMSPSIAAPGQDIMSTYPVSLGSFAVLSGTSMATPLMAGCAALLLQAQGRNSYTTDAAKHLFQTTSRLIPVYNNDTSVLDTAIRQGAGLVNAYDAIRYSTVLTPGELLLNDTDAFNGQHAITVFNKGNDTQSYTVSHQPARTAITYNMSVAHNYPMPLVQMAADVSISQVSFTLEPGTGTNISLTFTAPAGLDPASYPVFSGFIVVNGSSGESLHSSYMGVVGSISDIKMLDNTDAWLGPGKTMPTLFDPHQTTITVINYTDPVQYFGMTTGDQPVLGFRLLFGTPLWSVDIVSASENLEKRHGGTYDNVPILGNAETNTYYPRSSSAKQLSNNGLYRVDWNGTFANGSVVANGEYKILLRVLKARGDPAKDEDYEAWLSPIIGVNITTDTS</sequence>
<reference evidence="12 13" key="1">
    <citation type="journal article" date="2016" name="Mol. Biol. Evol.">
        <title>Comparative Genomics of Early-Diverging Mushroom-Forming Fungi Provides Insights into the Origins of Lignocellulose Decay Capabilities.</title>
        <authorList>
            <person name="Nagy L.G."/>
            <person name="Riley R."/>
            <person name="Tritt A."/>
            <person name="Adam C."/>
            <person name="Daum C."/>
            <person name="Floudas D."/>
            <person name="Sun H."/>
            <person name="Yadav J.S."/>
            <person name="Pangilinan J."/>
            <person name="Larsson K.H."/>
            <person name="Matsuura K."/>
            <person name="Barry K."/>
            <person name="Labutti K."/>
            <person name="Kuo R."/>
            <person name="Ohm R.A."/>
            <person name="Bhattacharya S.S."/>
            <person name="Shirouzu T."/>
            <person name="Yoshinaga Y."/>
            <person name="Martin F.M."/>
            <person name="Grigoriev I.V."/>
            <person name="Hibbett D.S."/>
        </authorList>
    </citation>
    <scope>NUCLEOTIDE SEQUENCE [LARGE SCALE GENOMIC DNA]</scope>
    <source>
        <strain evidence="12 13">HHB12733</strain>
    </source>
</reference>
<feature type="active site" description="Charge relay system" evidence="6 7">
    <location>
        <position position="203"/>
    </location>
</feature>
<evidence type="ECO:0000256" key="1">
    <source>
        <dbReference type="ARBA" id="ARBA00011073"/>
    </source>
</evidence>
<dbReference type="Pfam" id="PF00082">
    <property type="entry name" value="Peptidase_S8"/>
    <property type="match status" value="1"/>
</dbReference>
<dbReference type="PANTHER" id="PTHR43806">
    <property type="entry name" value="PEPTIDASE S8"/>
    <property type="match status" value="1"/>
</dbReference>
<dbReference type="InterPro" id="IPR000209">
    <property type="entry name" value="Peptidase_S8/S53_dom"/>
</dbReference>
<evidence type="ECO:0000259" key="10">
    <source>
        <dbReference type="Pfam" id="PF00082"/>
    </source>
</evidence>
<dbReference type="InterPro" id="IPR010435">
    <property type="entry name" value="C5a/SBT2-like_Fn3"/>
</dbReference>
<dbReference type="InterPro" id="IPR036852">
    <property type="entry name" value="Peptidase_S8/S53_dom_sf"/>
</dbReference>
<dbReference type="GO" id="GO:0016020">
    <property type="term" value="C:membrane"/>
    <property type="evidence" value="ECO:0007669"/>
    <property type="project" value="InterPro"/>
</dbReference>
<evidence type="ECO:0000256" key="7">
    <source>
        <dbReference type="PROSITE-ProRule" id="PRU01240"/>
    </source>
</evidence>